<accession>A0A251TAL7</accession>
<evidence type="ECO:0000313" key="3">
    <source>
        <dbReference type="Proteomes" id="UP000215914"/>
    </source>
</evidence>
<reference evidence="1" key="3">
    <citation type="submission" date="2020-06" db="EMBL/GenBank/DDBJ databases">
        <title>Helianthus annuus Genome sequencing and assembly Release 2.</title>
        <authorList>
            <person name="Gouzy J."/>
            <person name="Langlade N."/>
            <person name="Munos S."/>
        </authorList>
    </citation>
    <scope>NUCLEOTIDE SEQUENCE</scope>
    <source>
        <tissue evidence="1">Leaves</tissue>
    </source>
</reference>
<dbReference type="EMBL" id="CM007900">
    <property type="protein sequence ID" value="OTG08175.1"/>
    <property type="molecule type" value="Genomic_DNA"/>
</dbReference>
<keyword evidence="3" id="KW-1185">Reference proteome</keyword>
<name>A0A251TAL7_HELAN</name>
<proteinExistence type="predicted"/>
<evidence type="ECO:0000313" key="2">
    <source>
        <dbReference type="EMBL" id="OTG08175.1"/>
    </source>
</evidence>
<evidence type="ECO:0000313" key="1">
    <source>
        <dbReference type="EMBL" id="KAF5781706.1"/>
    </source>
</evidence>
<dbReference type="Gramene" id="mRNA:HanXRQr2_Chr11g0486941">
    <property type="protein sequence ID" value="CDS:HanXRQr2_Chr11g0486941.1"/>
    <property type="gene ID" value="HanXRQr2_Chr11g0486941"/>
</dbReference>
<dbReference type="Proteomes" id="UP000215914">
    <property type="component" value="Chromosome 11"/>
</dbReference>
<dbReference type="AlphaFoldDB" id="A0A251TAL7"/>
<organism evidence="2 3">
    <name type="scientific">Helianthus annuus</name>
    <name type="common">Common sunflower</name>
    <dbReference type="NCBI Taxonomy" id="4232"/>
    <lineage>
        <taxon>Eukaryota</taxon>
        <taxon>Viridiplantae</taxon>
        <taxon>Streptophyta</taxon>
        <taxon>Embryophyta</taxon>
        <taxon>Tracheophyta</taxon>
        <taxon>Spermatophyta</taxon>
        <taxon>Magnoliopsida</taxon>
        <taxon>eudicotyledons</taxon>
        <taxon>Gunneridae</taxon>
        <taxon>Pentapetalae</taxon>
        <taxon>asterids</taxon>
        <taxon>campanulids</taxon>
        <taxon>Asterales</taxon>
        <taxon>Asteraceae</taxon>
        <taxon>Asteroideae</taxon>
        <taxon>Heliantheae alliance</taxon>
        <taxon>Heliantheae</taxon>
        <taxon>Helianthus</taxon>
    </lineage>
</organism>
<protein>
    <submittedName>
        <fullName evidence="2">Uncharacterized protein</fullName>
    </submittedName>
</protein>
<sequence>MPSHSQKALNIVTRAPKRSVKGLNWKKHGSMCRLILQLMKTVHLEGHQTSTDGVIITDPTFLIFLFVSR</sequence>
<reference evidence="1 3" key="1">
    <citation type="journal article" date="2017" name="Nature">
        <title>The sunflower genome provides insights into oil metabolism, flowering and Asterid evolution.</title>
        <authorList>
            <person name="Badouin H."/>
            <person name="Gouzy J."/>
            <person name="Grassa C.J."/>
            <person name="Murat F."/>
            <person name="Staton S.E."/>
            <person name="Cottret L."/>
            <person name="Lelandais-Briere C."/>
            <person name="Owens G.L."/>
            <person name="Carrere S."/>
            <person name="Mayjonade B."/>
            <person name="Legrand L."/>
            <person name="Gill N."/>
            <person name="Kane N.C."/>
            <person name="Bowers J.E."/>
            <person name="Hubner S."/>
            <person name="Bellec A."/>
            <person name="Berard A."/>
            <person name="Berges H."/>
            <person name="Blanchet N."/>
            <person name="Boniface M.C."/>
            <person name="Brunel D."/>
            <person name="Catrice O."/>
            <person name="Chaidir N."/>
            <person name="Claudel C."/>
            <person name="Donnadieu C."/>
            <person name="Faraut T."/>
            <person name="Fievet G."/>
            <person name="Helmstetter N."/>
            <person name="King M."/>
            <person name="Knapp S.J."/>
            <person name="Lai Z."/>
            <person name="Le Paslier M.C."/>
            <person name="Lippi Y."/>
            <person name="Lorenzon L."/>
            <person name="Mandel J.R."/>
            <person name="Marage G."/>
            <person name="Marchand G."/>
            <person name="Marquand E."/>
            <person name="Bret-Mestries E."/>
            <person name="Morien E."/>
            <person name="Nambeesan S."/>
            <person name="Nguyen T."/>
            <person name="Pegot-Espagnet P."/>
            <person name="Pouilly N."/>
            <person name="Raftis F."/>
            <person name="Sallet E."/>
            <person name="Schiex T."/>
            <person name="Thomas J."/>
            <person name="Vandecasteele C."/>
            <person name="Vares D."/>
            <person name="Vear F."/>
            <person name="Vautrin S."/>
            <person name="Crespi M."/>
            <person name="Mangin B."/>
            <person name="Burke J.M."/>
            <person name="Salse J."/>
            <person name="Munos S."/>
            <person name="Vincourt P."/>
            <person name="Rieseberg L.H."/>
            <person name="Langlade N.B."/>
        </authorList>
    </citation>
    <scope>NUCLEOTIDE SEQUENCE [LARGE SCALE GENOMIC DNA]</scope>
    <source>
        <strain evidence="3">cv. SF193</strain>
        <tissue evidence="1">Leaves</tissue>
    </source>
</reference>
<reference evidence="2" key="2">
    <citation type="submission" date="2017-02" db="EMBL/GenBank/DDBJ databases">
        <title>Sunflower complete genome.</title>
        <authorList>
            <person name="Langlade N."/>
            <person name="Munos S."/>
        </authorList>
    </citation>
    <scope>NUCLEOTIDE SEQUENCE [LARGE SCALE GENOMIC DNA]</scope>
    <source>
        <tissue evidence="2">Leaves</tissue>
    </source>
</reference>
<gene>
    <name evidence="2" type="ORF">HannXRQ_Chr11g0338761</name>
    <name evidence="1" type="ORF">HanXRQr2_Chr11g0486941</name>
</gene>
<dbReference type="EMBL" id="MNCJ02000326">
    <property type="protein sequence ID" value="KAF5781706.1"/>
    <property type="molecule type" value="Genomic_DNA"/>
</dbReference>
<dbReference type="InParanoid" id="A0A251TAL7"/>